<evidence type="ECO:0008006" key="9">
    <source>
        <dbReference type="Google" id="ProtNLM"/>
    </source>
</evidence>
<keyword evidence="5" id="KW-0539">Nucleus</keyword>
<proteinExistence type="inferred from homology"/>
<reference evidence="7" key="1">
    <citation type="submission" date="2023-03" db="EMBL/GenBank/DDBJ databases">
        <title>Massive genome expansion in bonnet fungi (Mycena s.s.) driven by repeated elements and novel gene families across ecological guilds.</title>
        <authorList>
            <consortium name="Lawrence Berkeley National Laboratory"/>
            <person name="Harder C.B."/>
            <person name="Miyauchi S."/>
            <person name="Viragh M."/>
            <person name="Kuo A."/>
            <person name="Thoen E."/>
            <person name="Andreopoulos B."/>
            <person name="Lu D."/>
            <person name="Skrede I."/>
            <person name="Drula E."/>
            <person name="Henrissat B."/>
            <person name="Morin E."/>
            <person name="Kohler A."/>
            <person name="Barry K."/>
            <person name="LaButti K."/>
            <person name="Morin E."/>
            <person name="Salamov A."/>
            <person name="Lipzen A."/>
            <person name="Mereny Z."/>
            <person name="Hegedus B."/>
            <person name="Baldrian P."/>
            <person name="Stursova M."/>
            <person name="Weitz H."/>
            <person name="Taylor A."/>
            <person name="Grigoriev I.V."/>
            <person name="Nagy L.G."/>
            <person name="Martin F."/>
            <person name="Kauserud H."/>
        </authorList>
    </citation>
    <scope>NUCLEOTIDE SEQUENCE</scope>
    <source>
        <strain evidence="7">9144</strain>
    </source>
</reference>
<sequence length="292" mass="32203">MADNSQQLRNPIQVSNLCHYLPSQESNPKGCSPDDPQLIFIFGWASAELSHLLRYSRQYQAMFPAAAQLIIQCDLTAMALGSTETNVRRQRPILEQLEKLGLFTKNPPRMLIHLLSSGGAAQFHWLALAIDRMPPPPKDAHLPPTCIILDSIPTTFDLANFRRGFAGRFSGPTKLAAIVIATALCIAAQLSAAVSLRPELTTLIHCGLNNPRLVPWVTAATPRLYLYSDVDTLARAPDVRAHMNSARAAGLNVRAVRFEKSAHVLHARVYPEKYWAAVAAQWRDVASARAKL</sequence>
<keyword evidence="4" id="KW-0472">Membrane</keyword>
<evidence type="ECO:0000256" key="4">
    <source>
        <dbReference type="ARBA" id="ARBA00023136"/>
    </source>
</evidence>
<name>A0AAD6V7U5_9AGAR</name>
<keyword evidence="3" id="KW-1133">Transmembrane helix</keyword>
<comment type="subcellular location">
    <subcellularLocation>
        <location evidence="6">Nucleus outer membrane</location>
        <topology evidence="6">Single-pass membrane protein</topology>
    </subcellularLocation>
</comment>
<comment type="caution">
    <text evidence="7">The sequence shown here is derived from an EMBL/GenBank/DDBJ whole genome shotgun (WGS) entry which is preliminary data.</text>
</comment>
<dbReference type="GO" id="GO:0005640">
    <property type="term" value="C:nuclear outer membrane"/>
    <property type="evidence" value="ECO:0007669"/>
    <property type="project" value="UniProtKB-SubCell"/>
</dbReference>
<evidence type="ECO:0000256" key="3">
    <source>
        <dbReference type="ARBA" id="ARBA00022989"/>
    </source>
</evidence>
<keyword evidence="8" id="KW-1185">Reference proteome</keyword>
<dbReference type="InterPro" id="IPR008547">
    <property type="entry name" value="DUF829_TMEM53"/>
</dbReference>
<gene>
    <name evidence="7" type="ORF">GGX14DRAFT_571171</name>
</gene>
<dbReference type="Proteomes" id="UP001219525">
    <property type="component" value="Unassembled WGS sequence"/>
</dbReference>
<dbReference type="Pfam" id="PF05705">
    <property type="entry name" value="DUF829"/>
    <property type="match status" value="1"/>
</dbReference>
<dbReference type="PANTHER" id="PTHR12265:SF30">
    <property type="entry name" value="TRANSMEMBRANE PROTEIN 53"/>
    <property type="match status" value="1"/>
</dbReference>
<organism evidence="7 8">
    <name type="scientific">Mycena pura</name>
    <dbReference type="NCBI Taxonomy" id="153505"/>
    <lineage>
        <taxon>Eukaryota</taxon>
        <taxon>Fungi</taxon>
        <taxon>Dikarya</taxon>
        <taxon>Basidiomycota</taxon>
        <taxon>Agaricomycotina</taxon>
        <taxon>Agaricomycetes</taxon>
        <taxon>Agaricomycetidae</taxon>
        <taxon>Agaricales</taxon>
        <taxon>Marasmiineae</taxon>
        <taxon>Mycenaceae</taxon>
        <taxon>Mycena</taxon>
    </lineage>
</organism>
<dbReference type="AlphaFoldDB" id="A0AAD6V7U5"/>
<evidence type="ECO:0000256" key="2">
    <source>
        <dbReference type="ARBA" id="ARBA00022692"/>
    </source>
</evidence>
<accession>A0AAD6V7U5</accession>
<evidence type="ECO:0000313" key="8">
    <source>
        <dbReference type="Proteomes" id="UP001219525"/>
    </source>
</evidence>
<protein>
    <recommendedName>
        <fullName evidence="9">DUF829-domain-containing protein</fullName>
    </recommendedName>
</protein>
<dbReference type="PANTHER" id="PTHR12265">
    <property type="entry name" value="TRANSMEMBRANE PROTEIN 53"/>
    <property type="match status" value="1"/>
</dbReference>
<dbReference type="InterPro" id="IPR029058">
    <property type="entry name" value="AB_hydrolase_fold"/>
</dbReference>
<dbReference type="EMBL" id="JARJCW010000057">
    <property type="protein sequence ID" value="KAJ7201906.1"/>
    <property type="molecule type" value="Genomic_DNA"/>
</dbReference>
<keyword evidence="2" id="KW-0812">Transmembrane</keyword>
<comment type="similarity">
    <text evidence="1">Belongs to the TMEM53 family.</text>
</comment>
<evidence type="ECO:0000256" key="6">
    <source>
        <dbReference type="ARBA" id="ARBA00034303"/>
    </source>
</evidence>
<evidence type="ECO:0000256" key="5">
    <source>
        <dbReference type="ARBA" id="ARBA00023242"/>
    </source>
</evidence>
<evidence type="ECO:0000256" key="1">
    <source>
        <dbReference type="ARBA" id="ARBA00007387"/>
    </source>
</evidence>
<evidence type="ECO:0000313" key="7">
    <source>
        <dbReference type="EMBL" id="KAJ7201906.1"/>
    </source>
</evidence>
<dbReference type="SUPFAM" id="SSF53474">
    <property type="entry name" value="alpha/beta-Hydrolases"/>
    <property type="match status" value="1"/>
</dbReference>